<dbReference type="InterPro" id="IPR038495">
    <property type="entry name" value="ATPase_E_C"/>
</dbReference>
<evidence type="ECO:0000259" key="9">
    <source>
        <dbReference type="Pfam" id="PF02108"/>
    </source>
</evidence>
<dbReference type="STRING" id="159291.SAMN05920897_10331"/>
<evidence type="ECO:0000313" key="10">
    <source>
        <dbReference type="EMBL" id="SIQ05112.1"/>
    </source>
</evidence>
<evidence type="ECO:0000256" key="8">
    <source>
        <dbReference type="SAM" id="Coils"/>
    </source>
</evidence>
<organism evidence="10 11">
    <name type="scientific">Alkalispirochaeta americana</name>
    <dbReference type="NCBI Taxonomy" id="159291"/>
    <lineage>
        <taxon>Bacteria</taxon>
        <taxon>Pseudomonadati</taxon>
        <taxon>Spirochaetota</taxon>
        <taxon>Spirochaetia</taxon>
        <taxon>Spirochaetales</taxon>
        <taxon>Spirochaetaceae</taxon>
        <taxon>Alkalispirochaeta</taxon>
    </lineage>
</organism>
<dbReference type="OrthoDB" id="306494at2"/>
<protein>
    <recommendedName>
        <fullName evidence="3">Flagellar assembly protein FliH</fullName>
    </recommendedName>
</protein>
<dbReference type="EMBL" id="FTMS01000003">
    <property type="protein sequence ID" value="SIQ05112.1"/>
    <property type="molecule type" value="Genomic_DNA"/>
</dbReference>
<dbReference type="Gene3D" id="3.30.2320.30">
    <property type="entry name" value="ATP synthase, E subunit, C-terminal"/>
    <property type="match status" value="1"/>
</dbReference>
<proteinExistence type="inferred from homology"/>
<name>A0A1N6PLP2_9SPIO</name>
<feature type="domain" description="Flagellar assembly protein FliH/Type III secretion system HrpE" evidence="9">
    <location>
        <begin position="171"/>
        <end position="297"/>
    </location>
</feature>
<dbReference type="GO" id="GO:0044781">
    <property type="term" value="P:bacterial-type flagellum organization"/>
    <property type="evidence" value="ECO:0007669"/>
    <property type="project" value="UniProtKB-KW"/>
</dbReference>
<dbReference type="PANTHER" id="PTHR34982">
    <property type="entry name" value="YOP PROTEINS TRANSLOCATION PROTEIN L"/>
    <property type="match status" value="1"/>
</dbReference>
<evidence type="ECO:0000313" key="11">
    <source>
        <dbReference type="Proteomes" id="UP000186400"/>
    </source>
</evidence>
<dbReference type="GO" id="GO:0015031">
    <property type="term" value="P:protein transport"/>
    <property type="evidence" value="ECO:0007669"/>
    <property type="project" value="UniProtKB-KW"/>
</dbReference>
<sequence length="319" mass="36145">MGKNVFRSGEVQYKPHKVFLQPPRPVMPHQRTPVPVETIDEIDEVESLEDYTGPTADDLRREAEAFREQWEQEREELVSAARAEAEEILHKAEEEAFRQIRDKTEQAAEERRRATEEAEAARAAAQAEAERIIAEAESRSQTIEAEAARKGHQEGREAGIQEGLGELQRVIDRFHLVLSKAIERRNEIIQESESQVVALVLSIAKKVIKVISEHQKNVVINNISQSLQKLQQKSDIIVRVNLADLPLVTSHREEILRMAERVKHITIAEDTSVDPGGCIIETDFGEIDARISSQLREIEDRILEMVPIKNRPKRSGGAV</sequence>
<dbReference type="InterPro" id="IPR018035">
    <property type="entry name" value="Flagellar_FliH/T3SS_HrpE"/>
</dbReference>
<keyword evidence="10" id="KW-0969">Cilium</keyword>
<keyword evidence="11" id="KW-1185">Reference proteome</keyword>
<gene>
    <name evidence="10" type="ORF">SAMN05920897_10331</name>
</gene>
<keyword evidence="10" id="KW-0966">Cell projection</keyword>
<reference evidence="10 11" key="1">
    <citation type="submission" date="2017-01" db="EMBL/GenBank/DDBJ databases">
        <authorList>
            <person name="Mah S.A."/>
            <person name="Swanson W.J."/>
            <person name="Moy G.W."/>
            <person name="Vacquier V.D."/>
        </authorList>
    </citation>
    <scope>NUCLEOTIDE SEQUENCE [LARGE SCALE GENOMIC DNA]</scope>
    <source>
        <strain evidence="10 11">ASpG1</strain>
    </source>
</reference>
<dbReference type="AlphaFoldDB" id="A0A1N6PLP2"/>
<dbReference type="RefSeq" id="WP_076487960.1">
    <property type="nucleotide sequence ID" value="NZ_FTMS01000003.1"/>
</dbReference>
<evidence type="ECO:0000256" key="2">
    <source>
        <dbReference type="ARBA" id="ARBA00006602"/>
    </source>
</evidence>
<evidence type="ECO:0000256" key="6">
    <source>
        <dbReference type="ARBA" id="ARBA00022927"/>
    </source>
</evidence>
<accession>A0A1N6PLP2</accession>
<evidence type="ECO:0000256" key="5">
    <source>
        <dbReference type="ARBA" id="ARBA00022795"/>
    </source>
</evidence>
<evidence type="ECO:0000256" key="1">
    <source>
        <dbReference type="ARBA" id="ARBA00003041"/>
    </source>
</evidence>
<keyword evidence="8" id="KW-0175">Coiled coil</keyword>
<comment type="function">
    <text evidence="1">Needed for flagellar regrowth and assembly.</text>
</comment>
<evidence type="ECO:0000256" key="4">
    <source>
        <dbReference type="ARBA" id="ARBA00022448"/>
    </source>
</evidence>
<dbReference type="Pfam" id="PF02108">
    <property type="entry name" value="FliH"/>
    <property type="match status" value="1"/>
</dbReference>
<keyword evidence="6" id="KW-0653">Protein transport</keyword>
<keyword evidence="7" id="KW-1006">Bacterial flagellum protein export</keyword>
<dbReference type="Proteomes" id="UP000186400">
    <property type="component" value="Unassembled WGS sequence"/>
</dbReference>
<evidence type="ECO:0000256" key="7">
    <source>
        <dbReference type="ARBA" id="ARBA00023225"/>
    </source>
</evidence>
<dbReference type="SUPFAM" id="SSF160527">
    <property type="entry name" value="V-type ATPase subunit E-like"/>
    <property type="match status" value="1"/>
</dbReference>
<keyword evidence="5" id="KW-1005">Bacterial flagellum biogenesis</keyword>
<feature type="coiled-coil region" evidence="8">
    <location>
        <begin position="56"/>
        <end position="146"/>
    </location>
</feature>
<dbReference type="NCBIfam" id="NF005198">
    <property type="entry name" value="PRK06669.1-3"/>
    <property type="match status" value="1"/>
</dbReference>
<evidence type="ECO:0000256" key="3">
    <source>
        <dbReference type="ARBA" id="ARBA00016507"/>
    </source>
</evidence>
<dbReference type="GO" id="GO:0005829">
    <property type="term" value="C:cytosol"/>
    <property type="evidence" value="ECO:0007669"/>
    <property type="project" value="TreeGrafter"/>
</dbReference>
<keyword evidence="10" id="KW-0282">Flagellum</keyword>
<comment type="similarity">
    <text evidence="2">Belongs to the FliH family.</text>
</comment>
<dbReference type="InterPro" id="IPR051472">
    <property type="entry name" value="T3SS_Stator/FliH"/>
</dbReference>
<keyword evidence="4" id="KW-0813">Transport</keyword>
<dbReference type="PANTHER" id="PTHR34982:SF1">
    <property type="entry name" value="FLAGELLAR ASSEMBLY PROTEIN FLIH"/>
    <property type="match status" value="1"/>
</dbReference>